<gene>
    <name evidence="4" type="ORF">ACHAXA_001713</name>
</gene>
<evidence type="ECO:0000256" key="2">
    <source>
        <dbReference type="SAM" id="MobiDB-lite"/>
    </source>
</evidence>
<protein>
    <submittedName>
        <fullName evidence="4">Uncharacterized protein</fullName>
    </submittedName>
</protein>
<feature type="coiled-coil region" evidence="1">
    <location>
        <begin position="142"/>
        <end position="215"/>
    </location>
</feature>
<comment type="caution">
    <text evidence="4">The sequence shown here is derived from an EMBL/GenBank/DDBJ whole genome shotgun (WGS) entry which is preliminary data.</text>
</comment>
<reference evidence="4 5" key="1">
    <citation type="submission" date="2024-10" db="EMBL/GenBank/DDBJ databases">
        <title>Updated reference genomes for cyclostephanoid diatoms.</title>
        <authorList>
            <person name="Roberts W.R."/>
            <person name="Alverson A.J."/>
        </authorList>
    </citation>
    <scope>NUCLEOTIDE SEQUENCE [LARGE SCALE GENOMIC DNA]</scope>
    <source>
        <strain evidence="4 5">AJA228-03</strain>
    </source>
</reference>
<sequence length="569" mass="65495">MSLLLSNCHQSGADPNIASSKRQRRGIMNHQRPLVGVRRIQNMNNLWRYLFLLASIFCYPGSLTTLVDAANFGKSKSFLPSRNPRRAAKEAYLQHLQKELESAQRQLYVSQNTCITLRRRWEDQKVETLEFMASRSRNADLGEKERQKIKDQEKEIARLQEQLQMETEQHEEQLERIHLMSSELKELLSWKQTEKQTYEGKISEYEQQLHDSQTKQRGYAEQVQLLALKLEAAEFVAKQHRPGEEEWGESASNEQRAQLLRSELESVRAKYLKMIINAAQSSVQCEAGEASKEQQMQIEEEMDGALQAAFESALDKVGNEWSVRYKALENQLSNMTEYVANLDKERDSAMREADVSLFPSGSQSLDMSDLSKSQQQQLREKITAELKVSLADDLTEKLTKQLTMTLVEKIEKKYKKKVKRLHQDLKVQQTKVSELERSQEEMTQRQKQTIEAEIKRVKDLYTKEYETKIQQLQTENEAQVQVQKERMRKLVRALLERETKQKGETANTNNPTAAEKIKSPSRKKKQRGDSTSGNGLKDTGGDPDEMVPAPLSGSRRRSTPGVASVRGNR</sequence>
<keyword evidence="3" id="KW-0472">Membrane</keyword>
<feature type="coiled-coil region" evidence="1">
    <location>
        <begin position="86"/>
        <end position="113"/>
    </location>
</feature>
<feature type="coiled-coil region" evidence="1">
    <location>
        <begin position="418"/>
        <end position="482"/>
    </location>
</feature>
<dbReference type="EMBL" id="JALLPB020000446">
    <property type="protein sequence ID" value="KAL3809051.1"/>
    <property type="molecule type" value="Genomic_DNA"/>
</dbReference>
<evidence type="ECO:0000256" key="3">
    <source>
        <dbReference type="SAM" id="Phobius"/>
    </source>
</evidence>
<dbReference type="Proteomes" id="UP001530377">
    <property type="component" value="Unassembled WGS sequence"/>
</dbReference>
<accession>A0ABD3RFA9</accession>
<feature type="region of interest" description="Disordered" evidence="2">
    <location>
        <begin position="496"/>
        <end position="569"/>
    </location>
</feature>
<keyword evidence="3" id="KW-0812">Transmembrane</keyword>
<dbReference type="AlphaFoldDB" id="A0ABD3RFA9"/>
<keyword evidence="1" id="KW-0175">Coiled coil</keyword>
<feature type="transmembrane region" description="Helical" evidence="3">
    <location>
        <begin position="46"/>
        <end position="67"/>
    </location>
</feature>
<proteinExistence type="predicted"/>
<keyword evidence="3" id="KW-1133">Transmembrane helix</keyword>
<evidence type="ECO:0000313" key="5">
    <source>
        <dbReference type="Proteomes" id="UP001530377"/>
    </source>
</evidence>
<keyword evidence="5" id="KW-1185">Reference proteome</keyword>
<name>A0ABD3RFA9_9STRA</name>
<organism evidence="4 5">
    <name type="scientific">Cyclostephanos tholiformis</name>
    <dbReference type="NCBI Taxonomy" id="382380"/>
    <lineage>
        <taxon>Eukaryota</taxon>
        <taxon>Sar</taxon>
        <taxon>Stramenopiles</taxon>
        <taxon>Ochrophyta</taxon>
        <taxon>Bacillariophyta</taxon>
        <taxon>Coscinodiscophyceae</taxon>
        <taxon>Thalassiosirophycidae</taxon>
        <taxon>Stephanodiscales</taxon>
        <taxon>Stephanodiscaceae</taxon>
        <taxon>Cyclostephanos</taxon>
    </lineage>
</organism>
<evidence type="ECO:0000313" key="4">
    <source>
        <dbReference type="EMBL" id="KAL3809051.1"/>
    </source>
</evidence>
<evidence type="ECO:0000256" key="1">
    <source>
        <dbReference type="SAM" id="Coils"/>
    </source>
</evidence>